<dbReference type="GO" id="GO:0006790">
    <property type="term" value="P:sulfur compound metabolic process"/>
    <property type="evidence" value="ECO:0007669"/>
    <property type="project" value="TreeGrafter"/>
</dbReference>
<dbReference type="AlphaFoldDB" id="A0A812T919"/>
<evidence type="ECO:0000313" key="3">
    <source>
        <dbReference type="Proteomes" id="UP000604046"/>
    </source>
</evidence>
<dbReference type="EMBL" id="CAJNDS010002548">
    <property type="protein sequence ID" value="CAE7522279.1"/>
    <property type="molecule type" value="Genomic_DNA"/>
</dbReference>
<proteinExistence type="predicted"/>
<dbReference type="GO" id="GO:0020037">
    <property type="term" value="F:heme binding"/>
    <property type="evidence" value="ECO:0007669"/>
    <property type="project" value="TreeGrafter"/>
</dbReference>
<dbReference type="Pfam" id="PF00174">
    <property type="entry name" value="Oxidored_molyb"/>
    <property type="match status" value="1"/>
</dbReference>
<dbReference type="PRINTS" id="PR00407">
    <property type="entry name" value="EUMOPTERIN"/>
</dbReference>
<gene>
    <name evidence="2" type="primary">NITA</name>
    <name evidence="2" type="ORF">SNAT2548_LOCUS29232</name>
</gene>
<comment type="caution">
    <text evidence="2">The sequence shown here is derived from an EMBL/GenBank/DDBJ whole genome shotgun (WGS) entry which is preliminary data.</text>
</comment>
<sequence>MTKKTVGFDWGAGAVGNSVWTGVRLCDLLKHLGITRPSKEHRFVHFEGPLGELPQGKTGSYGTSIDIGWALDRERDVLLAFKQNGELLTPDHGAPLRTLLPGCIGGRMIKWLTSMWVSDQPSENHYHYFDNRVLPPHVDADLAYAEGASGKKILPGVWGGLGGCGRV</sequence>
<dbReference type="PANTHER" id="PTHR19372">
    <property type="entry name" value="SULFITE REDUCTASE"/>
    <property type="match status" value="1"/>
</dbReference>
<evidence type="ECO:0000313" key="2">
    <source>
        <dbReference type="EMBL" id="CAE7522279.1"/>
    </source>
</evidence>
<keyword evidence="3" id="KW-1185">Reference proteome</keyword>
<dbReference type="InterPro" id="IPR000572">
    <property type="entry name" value="OxRdtase_Mopterin-bd_dom"/>
</dbReference>
<dbReference type="GO" id="GO:0008482">
    <property type="term" value="F:sulfite oxidase activity"/>
    <property type="evidence" value="ECO:0007669"/>
    <property type="project" value="TreeGrafter"/>
</dbReference>
<dbReference type="InterPro" id="IPR036374">
    <property type="entry name" value="OxRdtase_Mopterin-bd_sf"/>
</dbReference>
<dbReference type="Proteomes" id="UP000604046">
    <property type="component" value="Unassembled WGS sequence"/>
</dbReference>
<dbReference type="InterPro" id="IPR008335">
    <property type="entry name" value="Mopterin_OxRdtase_euk"/>
</dbReference>
<dbReference type="PANTHER" id="PTHR19372:SF7">
    <property type="entry name" value="SULFITE OXIDASE, MITOCHONDRIAL"/>
    <property type="match status" value="1"/>
</dbReference>
<protein>
    <submittedName>
        <fullName evidence="2">NITA protein</fullName>
    </submittedName>
</protein>
<organism evidence="2 3">
    <name type="scientific">Symbiodinium natans</name>
    <dbReference type="NCBI Taxonomy" id="878477"/>
    <lineage>
        <taxon>Eukaryota</taxon>
        <taxon>Sar</taxon>
        <taxon>Alveolata</taxon>
        <taxon>Dinophyceae</taxon>
        <taxon>Suessiales</taxon>
        <taxon>Symbiodiniaceae</taxon>
        <taxon>Symbiodinium</taxon>
    </lineage>
</organism>
<feature type="domain" description="Oxidoreductase molybdopterin-binding" evidence="1">
    <location>
        <begin position="4"/>
        <end position="126"/>
    </location>
</feature>
<dbReference type="GO" id="GO:0043546">
    <property type="term" value="F:molybdopterin cofactor binding"/>
    <property type="evidence" value="ECO:0007669"/>
    <property type="project" value="TreeGrafter"/>
</dbReference>
<dbReference type="Gene3D" id="3.90.420.10">
    <property type="entry name" value="Oxidoreductase, molybdopterin-binding domain"/>
    <property type="match status" value="1"/>
</dbReference>
<accession>A0A812T919</accession>
<reference evidence="2" key="1">
    <citation type="submission" date="2021-02" db="EMBL/GenBank/DDBJ databases">
        <authorList>
            <person name="Dougan E. K."/>
            <person name="Rhodes N."/>
            <person name="Thang M."/>
            <person name="Chan C."/>
        </authorList>
    </citation>
    <scope>NUCLEOTIDE SEQUENCE</scope>
</reference>
<evidence type="ECO:0000259" key="1">
    <source>
        <dbReference type="Pfam" id="PF00174"/>
    </source>
</evidence>
<dbReference type="OrthoDB" id="432685at2759"/>
<name>A0A812T919_9DINO</name>
<dbReference type="SUPFAM" id="SSF56524">
    <property type="entry name" value="Oxidoreductase molybdopterin-binding domain"/>
    <property type="match status" value="1"/>
</dbReference>